<comment type="catalytic activity">
    <reaction evidence="11">
        <text>O-phospho-L-threonyl-[protein] + H2O = L-threonyl-[protein] + phosphate</text>
        <dbReference type="Rhea" id="RHEA:47004"/>
        <dbReference type="Rhea" id="RHEA-COMP:11060"/>
        <dbReference type="Rhea" id="RHEA-COMP:11605"/>
        <dbReference type="ChEBI" id="CHEBI:15377"/>
        <dbReference type="ChEBI" id="CHEBI:30013"/>
        <dbReference type="ChEBI" id="CHEBI:43474"/>
        <dbReference type="ChEBI" id="CHEBI:61977"/>
        <dbReference type="EC" id="3.1.3.16"/>
    </reaction>
</comment>
<feature type="compositionally biased region" description="Basic and acidic residues" evidence="13">
    <location>
        <begin position="167"/>
        <end position="202"/>
    </location>
</feature>
<feature type="domain" description="PPM-type phosphatase" evidence="15">
    <location>
        <begin position="74"/>
        <end position="418"/>
    </location>
</feature>
<evidence type="ECO:0000256" key="14">
    <source>
        <dbReference type="SAM" id="Phobius"/>
    </source>
</evidence>
<dbReference type="Pfam" id="PF00481">
    <property type="entry name" value="PP2C"/>
    <property type="match status" value="2"/>
</dbReference>
<evidence type="ECO:0000259" key="15">
    <source>
        <dbReference type="PROSITE" id="PS51746"/>
    </source>
</evidence>
<keyword evidence="14" id="KW-1133">Transmembrane helix</keyword>
<evidence type="ECO:0000256" key="10">
    <source>
        <dbReference type="ARBA" id="ARBA00047761"/>
    </source>
</evidence>
<comment type="caution">
    <text evidence="16">The sequence shown here is derived from an EMBL/GenBank/DDBJ whole genome shotgun (WGS) entry which is preliminary data.</text>
</comment>
<comment type="subcellular location">
    <subcellularLocation>
        <location evidence="2">Membrane</location>
        <topology evidence="2">Peripheral membrane protein</topology>
    </subcellularLocation>
</comment>
<feature type="compositionally biased region" description="Basic and acidic residues" evidence="13">
    <location>
        <begin position="221"/>
        <end position="237"/>
    </location>
</feature>
<dbReference type="GO" id="GO:0004722">
    <property type="term" value="F:protein serine/threonine phosphatase activity"/>
    <property type="evidence" value="ECO:0007669"/>
    <property type="project" value="UniProtKB-EC"/>
</dbReference>
<dbReference type="Proteomes" id="UP000221165">
    <property type="component" value="Unassembled WGS sequence"/>
</dbReference>
<protein>
    <recommendedName>
        <fullName evidence="4">protein-serine/threonine phosphatase</fullName>
        <ecNumber evidence="4">3.1.3.16</ecNumber>
    </recommendedName>
</protein>
<name>A0A2C6KMQ3_9APIC</name>
<evidence type="ECO:0000256" key="9">
    <source>
        <dbReference type="ARBA" id="ARBA00023211"/>
    </source>
</evidence>
<dbReference type="EC" id="3.1.3.16" evidence="4"/>
<gene>
    <name evidence="16" type="ORF">CSUI_000859</name>
</gene>
<feature type="compositionally biased region" description="Gly residues" evidence="13">
    <location>
        <begin position="16"/>
        <end position="32"/>
    </location>
</feature>
<keyword evidence="5" id="KW-0479">Metal-binding</keyword>
<feature type="region of interest" description="Disordered" evidence="13">
    <location>
        <begin position="147"/>
        <end position="237"/>
    </location>
</feature>
<dbReference type="Gene3D" id="3.60.40.10">
    <property type="entry name" value="PPM-type phosphatase domain"/>
    <property type="match status" value="1"/>
</dbReference>
<keyword evidence="9" id="KW-0464">Manganese</keyword>
<evidence type="ECO:0000256" key="2">
    <source>
        <dbReference type="ARBA" id="ARBA00004170"/>
    </source>
</evidence>
<dbReference type="PANTHER" id="PTHR13832">
    <property type="entry name" value="PROTEIN PHOSPHATASE 2C"/>
    <property type="match status" value="1"/>
</dbReference>
<dbReference type="InterPro" id="IPR015655">
    <property type="entry name" value="PP2C"/>
</dbReference>
<dbReference type="RefSeq" id="XP_067926963.1">
    <property type="nucleotide sequence ID" value="XM_068061066.1"/>
</dbReference>
<dbReference type="GO" id="GO:0046872">
    <property type="term" value="F:metal ion binding"/>
    <property type="evidence" value="ECO:0007669"/>
    <property type="project" value="UniProtKB-KW"/>
</dbReference>
<dbReference type="AlphaFoldDB" id="A0A2C6KMQ3"/>
<comment type="similarity">
    <text evidence="3 12">Belongs to the PP2C family.</text>
</comment>
<dbReference type="InterPro" id="IPR001932">
    <property type="entry name" value="PPM-type_phosphatase-like_dom"/>
</dbReference>
<keyword evidence="6 12" id="KW-0378">Hydrolase</keyword>
<comment type="catalytic activity">
    <reaction evidence="10">
        <text>O-phospho-L-seryl-[protein] + H2O = L-seryl-[protein] + phosphate</text>
        <dbReference type="Rhea" id="RHEA:20629"/>
        <dbReference type="Rhea" id="RHEA-COMP:9863"/>
        <dbReference type="Rhea" id="RHEA-COMP:11604"/>
        <dbReference type="ChEBI" id="CHEBI:15377"/>
        <dbReference type="ChEBI" id="CHEBI:29999"/>
        <dbReference type="ChEBI" id="CHEBI:43474"/>
        <dbReference type="ChEBI" id="CHEBI:83421"/>
        <dbReference type="EC" id="3.1.3.16"/>
    </reaction>
</comment>
<feature type="compositionally biased region" description="Low complexity" evidence="13">
    <location>
        <begin position="33"/>
        <end position="44"/>
    </location>
</feature>
<evidence type="ECO:0000256" key="13">
    <source>
        <dbReference type="SAM" id="MobiDB-lite"/>
    </source>
</evidence>
<evidence type="ECO:0000256" key="1">
    <source>
        <dbReference type="ARBA" id="ARBA00001936"/>
    </source>
</evidence>
<reference evidence="16 17" key="1">
    <citation type="journal article" date="2017" name="Int. J. Parasitol.">
        <title>The genome of the protozoan parasite Cystoisospora suis and a reverse vaccinology approach to identify vaccine candidates.</title>
        <authorList>
            <person name="Palmieri N."/>
            <person name="Shrestha A."/>
            <person name="Ruttkowski B."/>
            <person name="Beck T."/>
            <person name="Vogl C."/>
            <person name="Tomley F."/>
            <person name="Blake D.P."/>
            <person name="Joachim A."/>
        </authorList>
    </citation>
    <scope>NUCLEOTIDE SEQUENCE [LARGE SCALE GENOMIC DNA]</scope>
    <source>
        <strain evidence="16 17">Wien I</strain>
    </source>
</reference>
<dbReference type="PANTHER" id="PTHR13832:SF803">
    <property type="entry name" value="PROTEIN PHOSPHATASE 1G"/>
    <property type="match status" value="1"/>
</dbReference>
<proteinExistence type="inferred from homology"/>
<sequence>MLISSGGVSRPSTTAGGRGGGGGAVGASGSSGGRFSSSASSSSSLALIRGEPQVKRRQIETSSCTVDAGEYQLFASSYGDKGLRKQMEDEHLLLPSLLPLQPHLSPSYDFALFGVFDGHGGRQSAAFVKEVLPAELAAQLLLLQEEEEKRRDKKTEQTEREEEEEEEMKKEEEEEKKENHVMAKEEEGETEKQTNHPDGERERKRRRSDSAREEEEISESPDVKKKESDAKGQSRKDWRFSDRDIRKVLYNACRKVDARIATEIPSCRDGCTAVMVLVHIGGGRSGQVYVAGLGDSAAYLARRKDKNTLHSIPLTEVHRHWVIEEKERIAKMGGTIENGRVNGSLEVTRSFGDIPLKRYGVSCIPTVKKFCLDENSDEFLLIGCDGFWNCWTARDAIHFAAQLWDKEVRSSKVHSRPVDPQNVCKQLVGLFLLKKWGTEWDEIDPLLSLPHISLSLNLSLSLLKSSFLLPSDRVFLFGRFNHARTELDVFVPSSFLIPSLLFSLVLFVREKGRKRLFLHACTDKWIGGSLEQKTSGGLSLFHS</sequence>
<keyword evidence="14" id="KW-0812">Transmembrane</keyword>
<dbReference type="PROSITE" id="PS51746">
    <property type="entry name" value="PPM_2"/>
    <property type="match status" value="1"/>
</dbReference>
<keyword evidence="7" id="KW-0460">Magnesium</keyword>
<evidence type="ECO:0000256" key="7">
    <source>
        <dbReference type="ARBA" id="ARBA00022842"/>
    </source>
</evidence>
<evidence type="ECO:0000256" key="11">
    <source>
        <dbReference type="ARBA" id="ARBA00048336"/>
    </source>
</evidence>
<dbReference type="VEuPathDB" id="ToxoDB:CSUI_000859"/>
<dbReference type="GO" id="GO:0016020">
    <property type="term" value="C:membrane"/>
    <property type="evidence" value="ECO:0007669"/>
    <property type="project" value="UniProtKB-SubCell"/>
</dbReference>
<evidence type="ECO:0000256" key="4">
    <source>
        <dbReference type="ARBA" id="ARBA00013081"/>
    </source>
</evidence>
<evidence type="ECO:0000256" key="3">
    <source>
        <dbReference type="ARBA" id="ARBA00006702"/>
    </source>
</evidence>
<feature type="compositionally biased region" description="Basic and acidic residues" evidence="13">
    <location>
        <begin position="147"/>
        <end position="158"/>
    </location>
</feature>
<organism evidence="16 17">
    <name type="scientific">Cystoisospora suis</name>
    <dbReference type="NCBI Taxonomy" id="483139"/>
    <lineage>
        <taxon>Eukaryota</taxon>
        <taxon>Sar</taxon>
        <taxon>Alveolata</taxon>
        <taxon>Apicomplexa</taxon>
        <taxon>Conoidasida</taxon>
        <taxon>Coccidia</taxon>
        <taxon>Eucoccidiorida</taxon>
        <taxon>Eimeriorina</taxon>
        <taxon>Sarcocystidae</taxon>
        <taxon>Cystoisospora</taxon>
    </lineage>
</organism>
<dbReference type="InterPro" id="IPR000222">
    <property type="entry name" value="PP2C_BS"/>
</dbReference>
<evidence type="ECO:0000313" key="16">
    <source>
        <dbReference type="EMBL" id="PHJ25291.1"/>
    </source>
</evidence>
<dbReference type="SMART" id="SM00332">
    <property type="entry name" value="PP2Cc"/>
    <property type="match status" value="1"/>
</dbReference>
<dbReference type="EMBL" id="MIGC01000323">
    <property type="protein sequence ID" value="PHJ25291.1"/>
    <property type="molecule type" value="Genomic_DNA"/>
</dbReference>
<dbReference type="InterPro" id="IPR036457">
    <property type="entry name" value="PPM-type-like_dom_sf"/>
</dbReference>
<evidence type="ECO:0000256" key="8">
    <source>
        <dbReference type="ARBA" id="ARBA00022912"/>
    </source>
</evidence>
<evidence type="ECO:0000256" key="12">
    <source>
        <dbReference type="RuleBase" id="RU003465"/>
    </source>
</evidence>
<dbReference type="GeneID" id="94424277"/>
<dbReference type="OrthoDB" id="10264738at2759"/>
<feature type="transmembrane region" description="Helical" evidence="14">
    <location>
        <begin position="489"/>
        <end position="508"/>
    </location>
</feature>
<evidence type="ECO:0000256" key="6">
    <source>
        <dbReference type="ARBA" id="ARBA00022801"/>
    </source>
</evidence>
<dbReference type="PROSITE" id="PS01032">
    <property type="entry name" value="PPM_1"/>
    <property type="match status" value="1"/>
</dbReference>
<keyword evidence="8 12" id="KW-0904">Protein phosphatase</keyword>
<accession>A0A2C6KMQ3</accession>
<keyword evidence="17" id="KW-1185">Reference proteome</keyword>
<feature type="region of interest" description="Disordered" evidence="13">
    <location>
        <begin position="1"/>
        <end position="52"/>
    </location>
</feature>
<dbReference type="CDD" id="cd00143">
    <property type="entry name" value="PP2Cc"/>
    <property type="match status" value="1"/>
</dbReference>
<dbReference type="SUPFAM" id="SSF81606">
    <property type="entry name" value="PP2C-like"/>
    <property type="match status" value="1"/>
</dbReference>
<keyword evidence="14" id="KW-0472">Membrane</keyword>
<evidence type="ECO:0000313" key="17">
    <source>
        <dbReference type="Proteomes" id="UP000221165"/>
    </source>
</evidence>
<evidence type="ECO:0000256" key="5">
    <source>
        <dbReference type="ARBA" id="ARBA00022723"/>
    </source>
</evidence>
<feature type="compositionally biased region" description="Polar residues" evidence="13">
    <location>
        <begin position="1"/>
        <end position="14"/>
    </location>
</feature>
<comment type="cofactor">
    <cofactor evidence="1">
        <name>Mn(2+)</name>
        <dbReference type="ChEBI" id="CHEBI:29035"/>
    </cofactor>
</comment>